<evidence type="ECO:0000256" key="1">
    <source>
        <dbReference type="SAM" id="MobiDB-lite"/>
    </source>
</evidence>
<keyword evidence="3" id="KW-1185">Reference proteome</keyword>
<dbReference type="PANTHER" id="PTHR47481:SF31">
    <property type="entry name" value="OS01G0873500 PROTEIN"/>
    <property type="match status" value="1"/>
</dbReference>
<gene>
    <name evidence="2" type="ORF">FRX31_023597</name>
</gene>
<feature type="region of interest" description="Disordered" evidence="1">
    <location>
        <begin position="97"/>
        <end position="159"/>
    </location>
</feature>
<proteinExistence type="predicted"/>
<dbReference type="EMBL" id="JABWDY010028820">
    <property type="protein sequence ID" value="KAF5186816.1"/>
    <property type="molecule type" value="Genomic_DNA"/>
</dbReference>
<dbReference type="Proteomes" id="UP000554482">
    <property type="component" value="Unassembled WGS sequence"/>
</dbReference>
<organism evidence="2 3">
    <name type="scientific">Thalictrum thalictroides</name>
    <name type="common">Rue-anemone</name>
    <name type="synonym">Anemone thalictroides</name>
    <dbReference type="NCBI Taxonomy" id="46969"/>
    <lineage>
        <taxon>Eukaryota</taxon>
        <taxon>Viridiplantae</taxon>
        <taxon>Streptophyta</taxon>
        <taxon>Embryophyta</taxon>
        <taxon>Tracheophyta</taxon>
        <taxon>Spermatophyta</taxon>
        <taxon>Magnoliopsida</taxon>
        <taxon>Ranunculales</taxon>
        <taxon>Ranunculaceae</taxon>
        <taxon>Thalictroideae</taxon>
        <taxon>Thalictrum</taxon>
    </lineage>
</organism>
<sequence>MQIRRELQTIRKGNRTIYEYCLHVKTLADSLAASGHPISDSDLQQMILNGLDSNYDAIVTTLTTRVDDINMDDFQAHLSAFDMRMQAQQGILASEPIANIAAHSGSNKKHAHKTPNQSHNKFNQHRSQSRNQTQNRDPNRFSSNPSGSSNGDGGAARGE</sequence>
<dbReference type="Pfam" id="PF14223">
    <property type="entry name" value="Retrotran_gag_2"/>
    <property type="match status" value="1"/>
</dbReference>
<reference evidence="2 3" key="1">
    <citation type="submission" date="2020-06" db="EMBL/GenBank/DDBJ databases">
        <title>Transcriptomic and genomic resources for Thalictrum thalictroides and T. hernandezii: Facilitating candidate gene discovery in an emerging model plant lineage.</title>
        <authorList>
            <person name="Arias T."/>
            <person name="Riano-Pachon D.M."/>
            <person name="Di Stilio V.S."/>
        </authorList>
    </citation>
    <scope>NUCLEOTIDE SEQUENCE [LARGE SCALE GENOMIC DNA]</scope>
    <source>
        <strain evidence="3">cv. WT478/WT964</strain>
        <tissue evidence="2">Leaves</tissue>
    </source>
</reference>
<feature type="compositionally biased region" description="Low complexity" evidence="1">
    <location>
        <begin position="140"/>
        <end position="149"/>
    </location>
</feature>
<dbReference type="OrthoDB" id="1912561at2759"/>
<accession>A0A7J6VNY3</accession>
<feature type="compositionally biased region" description="Gly residues" evidence="1">
    <location>
        <begin position="150"/>
        <end position="159"/>
    </location>
</feature>
<name>A0A7J6VNY3_THATH</name>
<dbReference type="PANTHER" id="PTHR47481">
    <property type="match status" value="1"/>
</dbReference>
<evidence type="ECO:0000313" key="3">
    <source>
        <dbReference type="Proteomes" id="UP000554482"/>
    </source>
</evidence>
<dbReference type="AlphaFoldDB" id="A0A7J6VNY3"/>
<comment type="caution">
    <text evidence="2">The sequence shown here is derived from an EMBL/GenBank/DDBJ whole genome shotgun (WGS) entry which is preliminary data.</text>
</comment>
<protein>
    <submittedName>
        <fullName evidence="2">Lipase</fullName>
    </submittedName>
</protein>
<evidence type="ECO:0000313" key="2">
    <source>
        <dbReference type="EMBL" id="KAF5186816.1"/>
    </source>
</evidence>